<dbReference type="EMBL" id="LCOT01000009">
    <property type="protein sequence ID" value="KKU83974.1"/>
    <property type="molecule type" value="Genomic_DNA"/>
</dbReference>
<dbReference type="AlphaFoldDB" id="A0A0G1TQD1"/>
<comment type="caution">
    <text evidence="1">The sequence shown here is derived from an EMBL/GenBank/DDBJ whole genome shotgun (WGS) entry which is preliminary data.</text>
</comment>
<evidence type="ECO:0000313" key="2">
    <source>
        <dbReference type="Proteomes" id="UP000034265"/>
    </source>
</evidence>
<dbReference type="Proteomes" id="UP000034265">
    <property type="component" value="Unassembled WGS sequence"/>
</dbReference>
<name>A0A0G1TQD1_9BACT</name>
<evidence type="ECO:0000313" key="1">
    <source>
        <dbReference type="EMBL" id="KKU83974.1"/>
    </source>
</evidence>
<evidence type="ECO:0008006" key="3">
    <source>
        <dbReference type="Google" id="ProtNLM"/>
    </source>
</evidence>
<reference evidence="1 2" key="1">
    <citation type="journal article" date="2015" name="Nature">
        <title>rRNA introns, odd ribosomes, and small enigmatic genomes across a large radiation of phyla.</title>
        <authorList>
            <person name="Brown C.T."/>
            <person name="Hug L.A."/>
            <person name="Thomas B.C."/>
            <person name="Sharon I."/>
            <person name="Castelle C.J."/>
            <person name="Singh A."/>
            <person name="Wilkins M.J."/>
            <person name="Williams K.H."/>
            <person name="Banfield J.F."/>
        </authorList>
    </citation>
    <scope>NUCLEOTIDE SEQUENCE [LARGE SCALE GENOMIC DNA]</scope>
</reference>
<organism evidence="1 2">
    <name type="scientific">Candidatus Amesbacteria bacterium GW2011_GWC2_47_8</name>
    <dbReference type="NCBI Taxonomy" id="1618367"/>
    <lineage>
        <taxon>Bacteria</taxon>
        <taxon>Candidatus Amesiibacteriota</taxon>
    </lineage>
</organism>
<proteinExistence type="predicted"/>
<protein>
    <recommendedName>
        <fullName evidence="3">SpoVT-AbrB domain-containing protein</fullName>
    </recommendedName>
</protein>
<accession>A0A0G1TQD1</accession>
<sequence>MQIQTVFQAGNSDVVALARELGFKRGDKVVVEKVSDNENLVTIKKVSAKKTKNSASGAEFKKWLDNVLVEDAEILDELANR</sequence>
<gene>
    <name evidence="1" type="ORF">UY11_C0009G0016</name>
</gene>